<dbReference type="GO" id="GO:0160206">
    <property type="term" value="F:tRNA (cytidine(32)/uridine(32)-2'-O)-methyltransferase activity"/>
    <property type="evidence" value="ECO:0007669"/>
    <property type="project" value="UniProtKB-EC"/>
</dbReference>
<evidence type="ECO:0000313" key="9">
    <source>
        <dbReference type="Proteomes" id="UP000000321"/>
    </source>
</evidence>
<dbReference type="PANTHER" id="PTHR42786">
    <property type="entry name" value="TRNA/RRNA METHYLTRANSFERASE"/>
    <property type="match status" value="1"/>
</dbReference>
<dbReference type="PANTHER" id="PTHR42786:SF7">
    <property type="entry name" value="TRNA_RRNA METHYLTRANSFERASE SPOU TYPE DOMAIN-CONTAINING PROTEIN"/>
    <property type="match status" value="1"/>
</dbReference>
<reference evidence="8 9" key="1">
    <citation type="journal article" date="2008" name="Appl. Environ. Microbiol.">
        <title>Genomic insights into Mn(II) oxidation by the marine alphaproteobacterium Aurantimonas sp. strain SI85-9A1.</title>
        <authorList>
            <person name="Dick G.J."/>
            <person name="Podell S."/>
            <person name="Johnson H.A."/>
            <person name="Rivera-Espinoza Y."/>
            <person name="Bernier-Latmani R."/>
            <person name="McCarthy J.K."/>
            <person name="Torpey J.W."/>
            <person name="Clement B.G."/>
            <person name="Gaasterland T."/>
            <person name="Tebo B.M."/>
        </authorList>
    </citation>
    <scope>NUCLEOTIDE SEQUENCE [LARGE SCALE GENOMIC DNA]</scope>
    <source>
        <strain evidence="8 9">SI85-9A1</strain>
    </source>
</reference>
<evidence type="ECO:0000259" key="7">
    <source>
        <dbReference type="Pfam" id="PF00588"/>
    </source>
</evidence>
<evidence type="ECO:0000256" key="4">
    <source>
        <dbReference type="ARBA" id="ARBA00022691"/>
    </source>
</evidence>
<feature type="domain" description="tRNA/rRNA methyltransferase SpoU type" evidence="7">
    <location>
        <begin position="40"/>
        <end position="190"/>
    </location>
</feature>
<dbReference type="CDD" id="cd18093">
    <property type="entry name" value="SpoU-like_TrmJ"/>
    <property type="match status" value="1"/>
</dbReference>
<keyword evidence="5" id="KW-0819">tRNA processing</keyword>
<dbReference type="InterPro" id="IPR001537">
    <property type="entry name" value="SpoU_MeTrfase"/>
</dbReference>
<dbReference type="InterPro" id="IPR029026">
    <property type="entry name" value="tRNA_m1G_MTases_N"/>
</dbReference>
<dbReference type="GO" id="GO:0106339">
    <property type="term" value="F:tRNA (cytidine(32)-2'-O)-methyltransferase activity"/>
    <property type="evidence" value="ECO:0007669"/>
    <property type="project" value="RHEA"/>
</dbReference>
<dbReference type="EC" id="2.1.1.200" evidence="5"/>
<comment type="similarity">
    <text evidence="1">Belongs to the class IV-like SAM-binding methyltransferase superfamily. RNA methyltransferase TrmH family.</text>
</comment>
<keyword evidence="4 5" id="KW-0949">S-adenosyl-L-methionine</keyword>
<dbReference type="InterPro" id="IPR004384">
    <property type="entry name" value="RNA_MeTrfase_TrmJ/LasT"/>
</dbReference>
<dbReference type="NCBIfam" id="TIGR00050">
    <property type="entry name" value="rRNA_methyl_1"/>
    <property type="match status" value="1"/>
</dbReference>
<dbReference type="OrthoDB" id="9806346at2"/>
<evidence type="ECO:0000313" key="8">
    <source>
        <dbReference type="EMBL" id="EAS48678.1"/>
    </source>
</evidence>
<dbReference type="Gene3D" id="1.10.8.590">
    <property type="match status" value="1"/>
</dbReference>
<keyword evidence="3 8" id="KW-0808">Transferase</keyword>
<dbReference type="Gene3D" id="3.40.1280.10">
    <property type="match status" value="1"/>
</dbReference>
<comment type="function">
    <text evidence="5">Catalyzes the formation of 2'O-methylated cytidine (Cm32) or 2'O-methylated uridine (Um32) at position 32 in tRNA.</text>
</comment>
<gene>
    <name evidence="5" type="primary">trmJ</name>
    <name evidence="8" type="ORF">SI859A1_01162</name>
</gene>
<feature type="region of interest" description="Disordered" evidence="6">
    <location>
        <begin position="285"/>
        <end position="311"/>
    </location>
</feature>
<evidence type="ECO:0000256" key="5">
    <source>
        <dbReference type="RuleBase" id="RU362024"/>
    </source>
</evidence>
<comment type="caution">
    <text evidence="8">The sequence shown here is derived from an EMBL/GenBank/DDBJ whole genome shotgun (WGS) entry which is preliminary data.</text>
</comment>
<protein>
    <recommendedName>
        <fullName evidence="5">tRNA (cytidine/uridine-2'-O-)-methyltransferase TrmJ</fullName>
        <ecNumber evidence="5">2.1.1.200</ecNumber>
    </recommendedName>
    <alternativeName>
        <fullName evidence="5">tRNA (cytidine(32)/uridine(32)-2'-O)-methyltransferase</fullName>
    </alternativeName>
    <alternativeName>
        <fullName evidence="5">tRNA Cm32/Um32 methyltransferase</fullName>
    </alternativeName>
</protein>
<dbReference type="GO" id="GO:0005829">
    <property type="term" value="C:cytosol"/>
    <property type="evidence" value="ECO:0007669"/>
    <property type="project" value="TreeGrafter"/>
</dbReference>
<evidence type="ECO:0000256" key="2">
    <source>
        <dbReference type="ARBA" id="ARBA00022603"/>
    </source>
</evidence>
<dbReference type="GO" id="GO:0002128">
    <property type="term" value="P:tRNA nucleoside ribose methylation"/>
    <property type="evidence" value="ECO:0007669"/>
    <property type="project" value="TreeGrafter"/>
</dbReference>
<evidence type="ECO:0000256" key="1">
    <source>
        <dbReference type="ARBA" id="ARBA00007228"/>
    </source>
</evidence>
<dbReference type="Pfam" id="PF00588">
    <property type="entry name" value="SpoU_methylase"/>
    <property type="match status" value="1"/>
</dbReference>
<comment type="subcellular location">
    <subcellularLocation>
        <location evidence="5">Cytoplasm</location>
    </subcellularLocation>
</comment>
<dbReference type="AlphaFoldDB" id="Q1YEB3"/>
<accession>Q1YEB3</accession>
<proteinExistence type="inferred from homology"/>
<comment type="subunit">
    <text evidence="5">Homodimer.</text>
</comment>
<name>Q1YEB3_AURMS</name>
<dbReference type="InterPro" id="IPR029028">
    <property type="entry name" value="Alpha/beta_knot_MTases"/>
</dbReference>
<keyword evidence="5" id="KW-0963">Cytoplasm</keyword>
<dbReference type="BioCyc" id="AURANTIMONAS:SI859A1_01162-MONOMER"/>
<dbReference type="SUPFAM" id="SSF75217">
    <property type="entry name" value="alpha/beta knot"/>
    <property type="match status" value="1"/>
</dbReference>
<sequence>MLLRPAWRGGRGAVSASRTEDVASVPENQSPNKTPEAGPAIVLVEPQLGENIGMVARAMANFGLSDLRLVSPRDGWPNERAVAAASRADHVIEAARLYDSVEAAVADLTFVYATTARARDSFKPVREPETAAANLRARIGAGQSAGILFGRERFGLSNEEVGLADEIVTFPVDPDFASLNIAQAVLLVSYAWRMAGSADVTKPRFSAPEVPPARKEDLHRLLEHLETSLDRNGYFYPEHKREALAQKLRTMLTKAGFSEPEVRTMRGVIRSFDYVIAKGGLAPADKAEGGHASDAPEGANTAPDVSGKPAL</sequence>
<dbReference type="EMBL" id="AAPJ01000008">
    <property type="protein sequence ID" value="EAS48678.1"/>
    <property type="molecule type" value="Genomic_DNA"/>
</dbReference>
<dbReference type="Proteomes" id="UP000000321">
    <property type="component" value="Unassembled WGS sequence"/>
</dbReference>
<comment type="catalytic activity">
    <reaction evidence="5">
        <text>cytidine(32) in tRNA + S-adenosyl-L-methionine = 2'-O-methylcytidine(32) in tRNA + S-adenosyl-L-homocysteine + H(+)</text>
        <dbReference type="Rhea" id="RHEA:42932"/>
        <dbReference type="Rhea" id="RHEA-COMP:10288"/>
        <dbReference type="Rhea" id="RHEA-COMP:10289"/>
        <dbReference type="ChEBI" id="CHEBI:15378"/>
        <dbReference type="ChEBI" id="CHEBI:57856"/>
        <dbReference type="ChEBI" id="CHEBI:59789"/>
        <dbReference type="ChEBI" id="CHEBI:74495"/>
        <dbReference type="ChEBI" id="CHEBI:82748"/>
        <dbReference type="EC" id="2.1.1.200"/>
    </reaction>
</comment>
<evidence type="ECO:0000256" key="3">
    <source>
        <dbReference type="ARBA" id="ARBA00022679"/>
    </source>
</evidence>
<comment type="catalytic activity">
    <reaction evidence="5">
        <text>uridine(32) in tRNA + S-adenosyl-L-methionine = 2'-O-methyluridine(32) in tRNA + S-adenosyl-L-homocysteine + H(+)</text>
        <dbReference type="Rhea" id="RHEA:42936"/>
        <dbReference type="Rhea" id="RHEA-COMP:10107"/>
        <dbReference type="Rhea" id="RHEA-COMP:10290"/>
        <dbReference type="ChEBI" id="CHEBI:15378"/>
        <dbReference type="ChEBI" id="CHEBI:57856"/>
        <dbReference type="ChEBI" id="CHEBI:59789"/>
        <dbReference type="ChEBI" id="CHEBI:65315"/>
        <dbReference type="ChEBI" id="CHEBI:74478"/>
        <dbReference type="EC" id="2.1.1.200"/>
    </reaction>
</comment>
<evidence type="ECO:0000256" key="6">
    <source>
        <dbReference type="SAM" id="MobiDB-lite"/>
    </source>
</evidence>
<organism evidence="8 9">
    <name type="scientific">Aurantimonas manganoxydans (strain ATCC BAA-1229 / DSM 21871 / SI85-9A1)</name>
    <dbReference type="NCBI Taxonomy" id="287752"/>
    <lineage>
        <taxon>Bacteria</taxon>
        <taxon>Pseudomonadati</taxon>
        <taxon>Pseudomonadota</taxon>
        <taxon>Alphaproteobacteria</taxon>
        <taxon>Hyphomicrobiales</taxon>
        <taxon>Aurantimonadaceae</taxon>
        <taxon>Aurantimonas</taxon>
    </lineage>
</organism>
<dbReference type="HOGENOM" id="CLU_056931_1_0_5"/>
<dbReference type="GO" id="GO:0003723">
    <property type="term" value="F:RNA binding"/>
    <property type="evidence" value="ECO:0007669"/>
    <property type="project" value="InterPro"/>
</dbReference>
<feature type="region of interest" description="Disordered" evidence="6">
    <location>
        <begin position="1"/>
        <end position="39"/>
    </location>
</feature>
<keyword evidence="2 5" id="KW-0489">Methyltransferase</keyword>
<keyword evidence="9" id="KW-1185">Reference proteome</keyword>